<sequence>MSKLIALLYVVLALAGIDPGDAVPLQRLAQGDAPAPRCHQLPGLDRLVLCVDPCGGDCRPAPVAPLSAPKPPGSAAAAID</sequence>
<dbReference type="EMBL" id="AVPT01000025">
    <property type="protein sequence ID" value="KGM54587.1"/>
    <property type="molecule type" value="Genomic_DNA"/>
</dbReference>
<keyword evidence="2" id="KW-1185">Reference proteome</keyword>
<comment type="caution">
    <text evidence="1">The sequence shown here is derived from an EMBL/GenBank/DDBJ whole genome shotgun (WGS) entry which is preliminary data.</text>
</comment>
<name>A0A0A0EZK4_9GAMM</name>
<evidence type="ECO:0000313" key="1">
    <source>
        <dbReference type="EMBL" id="KGM54587.1"/>
    </source>
</evidence>
<dbReference type="AlphaFoldDB" id="A0A0A0EZK4"/>
<dbReference type="STRING" id="913325.N799_09165"/>
<dbReference type="RefSeq" id="WP_036212331.1">
    <property type="nucleotide sequence ID" value="NZ_AVPT01000025.1"/>
</dbReference>
<dbReference type="Proteomes" id="UP000029989">
    <property type="component" value="Unassembled WGS sequence"/>
</dbReference>
<organism evidence="1 2">
    <name type="scientific">Lysobacter arseniciresistens ZS79</name>
    <dbReference type="NCBI Taxonomy" id="913325"/>
    <lineage>
        <taxon>Bacteria</taxon>
        <taxon>Pseudomonadati</taxon>
        <taxon>Pseudomonadota</taxon>
        <taxon>Gammaproteobacteria</taxon>
        <taxon>Lysobacterales</taxon>
        <taxon>Lysobacteraceae</taxon>
        <taxon>Novilysobacter</taxon>
    </lineage>
</organism>
<evidence type="ECO:0000313" key="2">
    <source>
        <dbReference type="Proteomes" id="UP000029989"/>
    </source>
</evidence>
<accession>A0A0A0EZK4</accession>
<gene>
    <name evidence="1" type="ORF">N799_09165</name>
</gene>
<reference evidence="1 2" key="1">
    <citation type="journal article" date="2015" name="Stand. Genomic Sci.">
        <title>Genomic information of the arsenic-resistant bacterium Lysobacter arseniciresistens type strain ZS79(T) and comparison of Lysobacter draft genomes.</title>
        <authorList>
            <person name="Liu L."/>
            <person name="Zhang S."/>
            <person name="Luo M."/>
            <person name="Wang G."/>
        </authorList>
    </citation>
    <scope>NUCLEOTIDE SEQUENCE [LARGE SCALE GENOMIC DNA]</scope>
    <source>
        <strain evidence="1 2">ZS79</strain>
    </source>
</reference>
<proteinExistence type="predicted"/>
<protein>
    <submittedName>
        <fullName evidence="1">Uncharacterized protein</fullName>
    </submittedName>
</protein>